<dbReference type="STRING" id="1427518.XSR1_70109"/>
<gene>
    <name evidence="1" type="ORF">XSR1_70109</name>
</gene>
<reference evidence="1" key="1">
    <citation type="submission" date="2013-11" db="EMBL/GenBank/DDBJ databases">
        <title>Draft genome sequence and annotation of the entomopathogenic bacteria, Xenorhabdus cabanillasi strain JM26 and Xenorhabdus szentirmai strain DSM 16338.</title>
        <authorList>
            <person name="Gualtieri M."/>
            <person name="Ogier J.C."/>
            <person name="Pages S."/>
            <person name="Givaudan A."/>
            <person name="Gaudriault S."/>
        </authorList>
    </citation>
    <scope>NUCLEOTIDE SEQUENCE [LARGE SCALE GENOMIC DNA]</scope>
    <source>
        <strain evidence="1">DSM 16338</strain>
    </source>
</reference>
<organism evidence="1 2">
    <name type="scientific">Xenorhabdus szentirmaii DSM 16338</name>
    <dbReference type="NCBI Taxonomy" id="1427518"/>
    <lineage>
        <taxon>Bacteria</taxon>
        <taxon>Pseudomonadati</taxon>
        <taxon>Pseudomonadota</taxon>
        <taxon>Gammaproteobacteria</taxon>
        <taxon>Enterobacterales</taxon>
        <taxon>Morganellaceae</taxon>
        <taxon>Xenorhabdus</taxon>
    </lineage>
</organism>
<sequence length="54" mass="6689">MKVDRNDAKISERTSFINNCVDSFREISRMQRIERHMRFAKQVKQIKKFEEKRE</sequence>
<dbReference type="Proteomes" id="UP000019202">
    <property type="component" value="Unassembled WGS sequence"/>
</dbReference>
<accession>W1J7A6</accession>
<protein>
    <submittedName>
        <fullName evidence="1">Uncharacterized protein</fullName>
    </submittedName>
</protein>
<dbReference type="EMBL" id="CBXF010000132">
    <property type="protein sequence ID" value="CDL85370.1"/>
    <property type="molecule type" value="Genomic_DNA"/>
</dbReference>
<dbReference type="AlphaFoldDB" id="W1J7A6"/>
<comment type="caution">
    <text evidence="1">The sequence shown here is derived from an EMBL/GenBank/DDBJ whole genome shotgun (WGS) entry which is preliminary data.</text>
</comment>
<proteinExistence type="predicted"/>
<evidence type="ECO:0000313" key="2">
    <source>
        <dbReference type="Proteomes" id="UP000019202"/>
    </source>
</evidence>
<keyword evidence="2" id="KW-1185">Reference proteome</keyword>
<evidence type="ECO:0000313" key="1">
    <source>
        <dbReference type="EMBL" id="CDL85370.1"/>
    </source>
</evidence>
<name>W1J7A6_9GAMM</name>